<feature type="chain" id="PRO_5004731737" evidence="2">
    <location>
        <begin position="23"/>
        <end position="274"/>
    </location>
</feature>
<evidence type="ECO:0000313" key="3">
    <source>
        <dbReference type="EMBL" id="ESS73209.1"/>
    </source>
</evidence>
<keyword evidence="4" id="KW-1185">Reference proteome</keyword>
<name>V5BZG0_9GAMM</name>
<organism evidence="3 4">
    <name type="scientific">Methyloglobulus morosus KoM1</name>
    <dbReference type="NCBI Taxonomy" id="1116472"/>
    <lineage>
        <taxon>Bacteria</taxon>
        <taxon>Pseudomonadati</taxon>
        <taxon>Pseudomonadota</taxon>
        <taxon>Gammaproteobacteria</taxon>
        <taxon>Methylococcales</taxon>
        <taxon>Methylococcaceae</taxon>
        <taxon>Methyloglobulus</taxon>
    </lineage>
</organism>
<keyword evidence="1" id="KW-0812">Transmembrane</keyword>
<keyword evidence="1" id="KW-1133">Transmembrane helix</keyword>
<sequence length="274" mass="28357">MNKFTKSMLATALLIGAGAANAALVTNSSTGDNSMFLSVFDPDFVTNASAGEKGRTFNLDLGVTYNQFVANPTAAISSVNLATAGGSDWTSFMTGAGANLKYVVLGANFQAQSMLTTTNGTGLHTVANDATSALGAFNIREHAQQINVGLVGNSSVINENPVQPVKGQFNANTLLATGYWNGFLGSNPVQSVGQSSDFYKTSFHTIQIDDGFGGTQALDVMTAEDITKLGAFLLSGNTLTFSAAGQTAVPLPAAVWMFGAGLMGVLRSTRRKAA</sequence>
<feature type="transmembrane region" description="Helical" evidence="1">
    <location>
        <begin position="248"/>
        <end position="266"/>
    </location>
</feature>
<evidence type="ECO:0000256" key="2">
    <source>
        <dbReference type="SAM" id="SignalP"/>
    </source>
</evidence>
<evidence type="ECO:0000256" key="1">
    <source>
        <dbReference type="SAM" id="Phobius"/>
    </source>
</evidence>
<dbReference type="STRING" id="1116472.MGMO_30c00040"/>
<dbReference type="eggNOG" id="ENOG5031M3I">
    <property type="taxonomic scope" value="Bacteria"/>
</dbReference>
<dbReference type="AlphaFoldDB" id="V5BZG0"/>
<evidence type="ECO:0000313" key="4">
    <source>
        <dbReference type="Proteomes" id="UP000017842"/>
    </source>
</evidence>
<protein>
    <submittedName>
        <fullName evidence="3">Uncharacterized protein</fullName>
    </submittedName>
</protein>
<dbReference type="EMBL" id="AYLO01000030">
    <property type="protein sequence ID" value="ESS73209.1"/>
    <property type="molecule type" value="Genomic_DNA"/>
</dbReference>
<keyword evidence="2" id="KW-0732">Signal</keyword>
<accession>V5BZG0</accession>
<gene>
    <name evidence="3" type="ORF">MGMO_30c00040</name>
</gene>
<proteinExistence type="predicted"/>
<dbReference type="RefSeq" id="WP_023493792.1">
    <property type="nucleotide sequence ID" value="NZ_AYLO01000030.1"/>
</dbReference>
<keyword evidence="1" id="KW-0472">Membrane</keyword>
<dbReference type="PATRIC" id="fig|1116472.3.peg.921"/>
<dbReference type="OrthoDB" id="5564345at2"/>
<comment type="caution">
    <text evidence="3">The sequence shown here is derived from an EMBL/GenBank/DDBJ whole genome shotgun (WGS) entry which is preliminary data.</text>
</comment>
<dbReference type="Proteomes" id="UP000017842">
    <property type="component" value="Unassembled WGS sequence"/>
</dbReference>
<feature type="signal peptide" evidence="2">
    <location>
        <begin position="1"/>
        <end position="22"/>
    </location>
</feature>
<reference evidence="3 4" key="1">
    <citation type="journal article" date="2013" name="Genome Announc.">
        <title>Draft Genome Sequence of the Methanotrophic Gammaproteobacterium Methyloglobulus morosus DSM 22980 Strain KoM1.</title>
        <authorList>
            <person name="Poehlein A."/>
            <person name="Deutzmann J.S."/>
            <person name="Daniel R."/>
            <person name="Simeonova D.D."/>
        </authorList>
    </citation>
    <scope>NUCLEOTIDE SEQUENCE [LARGE SCALE GENOMIC DNA]</scope>
    <source>
        <strain evidence="3 4">KoM1</strain>
    </source>
</reference>